<dbReference type="AlphaFoldDB" id="A0A369JG60"/>
<gene>
    <name evidence="1" type="ORF">Hypma_013489</name>
</gene>
<protein>
    <submittedName>
        <fullName evidence="1">Uncharacterized protein</fullName>
    </submittedName>
</protein>
<dbReference type="EMBL" id="LUEZ02000080">
    <property type="protein sequence ID" value="RDB19395.1"/>
    <property type="molecule type" value="Genomic_DNA"/>
</dbReference>
<reference evidence="1" key="1">
    <citation type="submission" date="2018-04" db="EMBL/GenBank/DDBJ databases">
        <title>Whole genome sequencing of Hypsizygus marmoreus.</title>
        <authorList>
            <person name="Choi I.-G."/>
            <person name="Min B."/>
            <person name="Kim J.-G."/>
            <person name="Kim S."/>
            <person name="Oh Y.-L."/>
            <person name="Kong W.-S."/>
            <person name="Park H."/>
            <person name="Jeong J."/>
            <person name="Song E.-S."/>
        </authorList>
    </citation>
    <scope>NUCLEOTIDE SEQUENCE [LARGE SCALE GENOMIC DNA]</scope>
    <source>
        <strain evidence="1">51987-8</strain>
    </source>
</reference>
<organism evidence="1 2">
    <name type="scientific">Hypsizygus marmoreus</name>
    <name type="common">White beech mushroom</name>
    <name type="synonym">Agaricus marmoreus</name>
    <dbReference type="NCBI Taxonomy" id="39966"/>
    <lineage>
        <taxon>Eukaryota</taxon>
        <taxon>Fungi</taxon>
        <taxon>Dikarya</taxon>
        <taxon>Basidiomycota</taxon>
        <taxon>Agaricomycotina</taxon>
        <taxon>Agaricomycetes</taxon>
        <taxon>Agaricomycetidae</taxon>
        <taxon>Agaricales</taxon>
        <taxon>Tricholomatineae</taxon>
        <taxon>Lyophyllaceae</taxon>
        <taxon>Hypsizygus</taxon>
    </lineage>
</organism>
<evidence type="ECO:0000313" key="2">
    <source>
        <dbReference type="Proteomes" id="UP000076154"/>
    </source>
</evidence>
<proteinExistence type="predicted"/>
<evidence type="ECO:0000313" key="1">
    <source>
        <dbReference type="EMBL" id="RDB19395.1"/>
    </source>
</evidence>
<dbReference type="InParanoid" id="A0A369JG60"/>
<accession>A0A369JG60</accession>
<dbReference type="OrthoDB" id="3066419at2759"/>
<comment type="caution">
    <text evidence="1">The sequence shown here is derived from an EMBL/GenBank/DDBJ whole genome shotgun (WGS) entry which is preliminary data.</text>
</comment>
<dbReference type="Proteomes" id="UP000076154">
    <property type="component" value="Unassembled WGS sequence"/>
</dbReference>
<keyword evidence="2" id="KW-1185">Reference proteome</keyword>
<sequence>MQSLLGIRRFDEAVDVVVEVQRQLRDLSAWIVMAKAMANDRDWSSSSRGKRPVPPANDEYIGVWVNGGEEDDVLWLLDHSMPCFIIHEVTHEEQERHIYAPSRRFPWLKEFAAETDAKLLLPRDNGYDDIASRPPCMPHTARVIPAVIASLPPPNPNLQKLSSAWEQGWMGRVIGSDSIDIPPDWSQWELPSDYDAPPLDRVSLNPSHVEWIRPPPVASTKGSWDVWVQDLTDDDDRIPCIRKARKKEDVDDVSHPFGPYFDRKKCRELYFDEPVPIPPGYISAQKLFGLPAPRMLYLHEVGHKITRAVASRWMYLSREHG</sequence>
<name>A0A369JG60_HYPMA</name>